<dbReference type="OMA" id="IDAYWDN"/>
<dbReference type="Gramene" id="HORVU.MOREX.r3.2HG0135320.1">
    <property type="protein sequence ID" value="HORVU.MOREX.r3.2HG0135320.1.CDS1"/>
    <property type="gene ID" value="HORVU.MOREX.r3.2HG0135320"/>
</dbReference>
<dbReference type="Gramene" id="HORVU.MOREX.r2.2HG0111530.1">
    <property type="protein sequence ID" value="HORVU.MOREX.r2.2HG0111530.1.CDS.1"/>
    <property type="gene ID" value="HORVU.MOREX.r2.2HG0111530"/>
</dbReference>
<dbReference type="EnsemblPlants" id="HORVU.MOREX.r3.2HG0135320.1">
    <property type="protein sequence ID" value="HORVU.MOREX.r3.2HG0135320.1.CDS1"/>
    <property type="gene ID" value="HORVU.MOREX.r3.2HG0135320"/>
</dbReference>
<keyword evidence="2" id="KW-1185">Reference proteome</keyword>
<proteinExistence type="predicted"/>
<reference evidence="1" key="3">
    <citation type="submission" date="2022-01" db="UniProtKB">
        <authorList>
            <consortium name="EnsemblPlants"/>
        </authorList>
    </citation>
    <scope>IDENTIFICATION</scope>
    <source>
        <strain evidence="1">subsp. vulgare</strain>
    </source>
</reference>
<name>A0A8I6X6F7_HORVV</name>
<dbReference type="PANTHER" id="PTHR31839">
    <property type="entry name" value="DEHYDRATION-RESPONSIVE ELEMENT-BINDING PROTEIN 1D"/>
    <property type="match status" value="1"/>
</dbReference>
<evidence type="ECO:0000313" key="2">
    <source>
        <dbReference type="Proteomes" id="UP000011116"/>
    </source>
</evidence>
<dbReference type="GO" id="GO:0003700">
    <property type="term" value="F:DNA-binding transcription factor activity"/>
    <property type="evidence" value="ECO:0007669"/>
    <property type="project" value="InterPro"/>
</dbReference>
<reference evidence="1" key="2">
    <citation type="submission" date="2020-10" db="EMBL/GenBank/DDBJ databases">
        <authorList>
            <person name="Scholz U."/>
            <person name="Mascher M."/>
            <person name="Fiebig A."/>
        </authorList>
    </citation>
    <scope>NUCLEOTIDE SEQUENCE [LARGE SCALE GENOMIC DNA]</scope>
    <source>
        <strain evidence="1">cv. Morex</strain>
    </source>
</reference>
<dbReference type="Proteomes" id="UP000011116">
    <property type="component" value="Chromosome 2H"/>
</dbReference>
<sequence>MLGLSGRSARCHNFVDSAWLLVVLSALSDHADVRRAALQAVASFQRREAADGLITRTVAEEAPSIAPAQLSSESNNADSAQTWEASADGEFKLPAATDNDMFRLDIFSEMDLGSYYVSLAEALLMDPPLTATIIDTYRDNSDGGAEVPLWSY</sequence>
<reference evidence="2" key="1">
    <citation type="journal article" date="2012" name="Nature">
        <title>A physical, genetic and functional sequence assembly of the barley genome.</title>
        <authorList>
            <consortium name="The International Barley Genome Sequencing Consortium"/>
            <person name="Mayer K.F."/>
            <person name="Waugh R."/>
            <person name="Brown J.W."/>
            <person name="Schulman A."/>
            <person name="Langridge P."/>
            <person name="Platzer M."/>
            <person name="Fincher G.B."/>
            <person name="Muehlbauer G.J."/>
            <person name="Sato K."/>
            <person name="Close T.J."/>
            <person name="Wise R.P."/>
            <person name="Stein N."/>
        </authorList>
    </citation>
    <scope>NUCLEOTIDE SEQUENCE [LARGE SCALE GENOMIC DNA]</scope>
    <source>
        <strain evidence="2">cv. Morex</strain>
    </source>
</reference>
<dbReference type="PANTHER" id="PTHR31839:SF86">
    <property type="entry name" value="AP2_ERF DOMAIN-CONTAINING PROTEIN"/>
    <property type="match status" value="1"/>
</dbReference>
<protein>
    <submittedName>
        <fullName evidence="1">Uncharacterized protein</fullName>
    </submittedName>
</protein>
<dbReference type="InterPro" id="IPR045277">
    <property type="entry name" value="DRE1A-I"/>
</dbReference>
<evidence type="ECO:0000313" key="1">
    <source>
        <dbReference type="EnsemblPlants" id="HORVU.MOREX.r3.2HG0135320.1.CDS1"/>
    </source>
</evidence>
<dbReference type="AlphaFoldDB" id="A0A8I6X6F7"/>
<accession>A0A8I6X6F7</accession>
<organism evidence="1 2">
    <name type="scientific">Hordeum vulgare subsp. vulgare</name>
    <name type="common">Domesticated barley</name>
    <dbReference type="NCBI Taxonomy" id="112509"/>
    <lineage>
        <taxon>Eukaryota</taxon>
        <taxon>Viridiplantae</taxon>
        <taxon>Streptophyta</taxon>
        <taxon>Embryophyta</taxon>
        <taxon>Tracheophyta</taxon>
        <taxon>Spermatophyta</taxon>
        <taxon>Magnoliopsida</taxon>
        <taxon>Liliopsida</taxon>
        <taxon>Poales</taxon>
        <taxon>Poaceae</taxon>
        <taxon>BOP clade</taxon>
        <taxon>Pooideae</taxon>
        <taxon>Triticodae</taxon>
        <taxon>Triticeae</taxon>
        <taxon>Hordeinae</taxon>
        <taxon>Hordeum</taxon>
    </lineage>
</organism>